<protein>
    <submittedName>
        <fullName evidence="1">Uncharacterized protein</fullName>
    </submittedName>
</protein>
<sequence length="47" mass="5485">MLRTSSELVDAFEPYISHNYIDSSKSARTGYLTDGHQTMEILHEQRR</sequence>
<dbReference type="Proteomes" id="UP000242814">
    <property type="component" value="Unassembled WGS sequence"/>
</dbReference>
<proteinExistence type="predicted"/>
<dbReference type="EMBL" id="LZYO01000152">
    <property type="protein sequence ID" value="ODH28005.1"/>
    <property type="molecule type" value="Genomic_DNA"/>
</dbReference>
<evidence type="ECO:0000313" key="1">
    <source>
        <dbReference type="EMBL" id="ODH28005.1"/>
    </source>
</evidence>
<reference evidence="1 2" key="1">
    <citation type="submission" date="2016-06" db="EMBL/GenBank/DDBJ databases">
        <authorList>
            <person name="Kjaerup R.B."/>
            <person name="Dalgaard T.S."/>
            <person name="Juul-Madsen H.R."/>
        </authorList>
    </citation>
    <scope>NUCLEOTIDE SEQUENCE [LARGE SCALE GENOMIC DNA]</scope>
    <source>
        <strain evidence="1 2">Pb300</strain>
    </source>
</reference>
<name>A0A1D2JE90_PARBR</name>
<dbReference type="AlphaFoldDB" id="A0A1D2JE90"/>
<dbReference type="VEuPathDB" id="FungiDB:PADG_07873"/>
<organism evidence="1 2">
    <name type="scientific">Paracoccidioides brasiliensis</name>
    <dbReference type="NCBI Taxonomy" id="121759"/>
    <lineage>
        <taxon>Eukaryota</taxon>
        <taxon>Fungi</taxon>
        <taxon>Dikarya</taxon>
        <taxon>Ascomycota</taxon>
        <taxon>Pezizomycotina</taxon>
        <taxon>Eurotiomycetes</taxon>
        <taxon>Eurotiomycetidae</taxon>
        <taxon>Onygenales</taxon>
        <taxon>Ajellomycetaceae</taxon>
        <taxon>Paracoccidioides</taxon>
    </lineage>
</organism>
<evidence type="ECO:0000313" key="2">
    <source>
        <dbReference type="Proteomes" id="UP000242814"/>
    </source>
</evidence>
<accession>A0A1D2JE90</accession>
<gene>
    <name evidence="1" type="ORF">ACO22_04024</name>
</gene>
<comment type="caution">
    <text evidence="1">The sequence shown here is derived from an EMBL/GenBank/DDBJ whole genome shotgun (WGS) entry which is preliminary data.</text>
</comment>